<feature type="compositionally biased region" description="Polar residues" evidence="1">
    <location>
        <begin position="956"/>
        <end position="972"/>
    </location>
</feature>
<dbReference type="GO" id="GO:0005785">
    <property type="term" value="C:signal recognition particle receptor complex"/>
    <property type="evidence" value="ECO:0007669"/>
    <property type="project" value="TreeGrafter"/>
</dbReference>
<dbReference type="PANTHER" id="PTHR11485:SF34">
    <property type="entry name" value="SIGNAL RECOGNITION PARTICLE RECEPTOR SUBUNIT BETA"/>
    <property type="match status" value="1"/>
</dbReference>
<organism evidence="3 4">
    <name type="scientific">Rhamnusium bicolor</name>
    <dbReference type="NCBI Taxonomy" id="1586634"/>
    <lineage>
        <taxon>Eukaryota</taxon>
        <taxon>Metazoa</taxon>
        <taxon>Ecdysozoa</taxon>
        <taxon>Arthropoda</taxon>
        <taxon>Hexapoda</taxon>
        <taxon>Insecta</taxon>
        <taxon>Pterygota</taxon>
        <taxon>Neoptera</taxon>
        <taxon>Endopterygota</taxon>
        <taxon>Coleoptera</taxon>
        <taxon>Polyphaga</taxon>
        <taxon>Cucujiformia</taxon>
        <taxon>Chrysomeloidea</taxon>
        <taxon>Cerambycidae</taxon>
        <taxon>Lepturinae</taxon>
        <taxon>Rhagiini</taxon>
        <taxon>Rhamnusium</taxon>
    </lineage>
</organism>
<feature type="compositionally biased region" description="Low complexity" evidence="1">
    <location>
        <begin position="737"/>
        <end position="750"/>
    </location>
</feature>
<dbReference type="InterPro" id="IPR015943">
    <property type="entry name" value="WD40/YVTN_repeat-like_dom_sf"/>
</dbReference>
<feature type="region of interest" description="Disordered" evidence="1">
    <location>
        <begin position="933"/>
        <end position="972"/>
    </location>
</feature>
<protein>
    <recommendedName>
        <fullName evidence="2">Transferrin-like domain-containing protein</fullName>
    </recommendedName>
</protein>
<proteinExistence type="predicted"/>
<dbReference type="EMBL" id="JANEYF010003176">
    <property type="protein sequence ID" value="KAJ8938556.1"/>
    <property type="molecule type" value="Genomic_DNA"/>
</dbReference>
<dbReference type="InterPro" id="IPR036322">
    <property type="entry name" value="WD40_repeat_dom_sf"/>
</dbReference>
<keyword evidence="4" id="KW-1185">Reference proteome</keyword>
<sequence length="1491" mass="168934">MFLLSLEINERFKFCRLDCLRRLSKGTVDFSVFTVEDLVTAANEEIEILITNELRYNNKDKYEYEVVAVVNDKTGIKSRHDLRGKRYCHPGYGYETDWTRILANYFEASVVTPSCDPKLTITENRIKATAGFFKESCKAGPWVNNPILDIQLKRKYPHLCELCGNPSKCSVGDEYWGRRGSLLCLTDGAGDISWARLDDVEPHFGLTPGTAEATTEGYSFLCPDDSVLPLNTSKPCVWVVKPWPVVATKRTKAQEIQEIVSSLSQNDRSSWRYNLLKLMEIAYTTLEKLDPIVPIEGYLHEAPGFLSANSFSGCHPPRTIKICTTSIIENAKCAWLRESAAVYGIEPDLDCIKADNTTHCMLALNLNAADVVMVPSDLVQEAINHYNLKTLFYETVNVDQKYITVAVTRPDSDITNFEDMRGKKSCFPLYDGVAWNTVKHVLLTKKLIQECPLNNEMAKFFGPSCTPGLPKNESHSLRKNCQEDTFNGEFGALHCLSSGVGDVAFVSRNSIRKFVSDKSEDNPGSKLKIEDFRIVCENKSKPCHLSWSPVGQAMVRTNSTDLWLKDTLDVFLQLDNLFGKNYKTLTTPFTMFGKYDGKSNILFHDVTVRLRSVPTTKDFDIMPYRYENFTNSDKMCIKSQGYKKVASNLFFMSTKRDGTKPSSLPKKKITSVLQTSTRAREESTERNNVKKTEVPLKTRTKPASVTNVKDKTVDNNRIKTRITKSVSKTEKPLKVITSSSETKVTSAVTKTSKRNVPVTPPSSRVSKTQYFPSKSMYSNALKIDEATINNVASTSRDIKANEIKPKTVSNKTGEKDSGKTSTKKALNQKDRSKTSNSNKVSEDRSTYRAKVRTKIKSKDVSPDSSSLSERPRTATLRKGSIVNDNIVGPDVPKRMVPKVIKEIVKVKTPSPKFDDYNYEDDFESYESDFEAYSSSSSANLDNISGEETSSVSSSSNNGDNLPSPREFTSAQKKNYKHKQILDNIKESVEKENANLKMQEVQRNNPASLSDEGFEEQKSLQFINFLDAKKKYAHRKSMEIKRKRGEEILNMIRLDTCSFTLFDLPPVPYEIFIKNYGRSNTIQTAVQTNEDYISEEIQTEDITNNSRWTQFPVCFSKIETTNPNYWEIYKSDYLGAGGDNLVKEKTAEKSIHDNYLNSFLLSAGTLILKIQTESILKNYEKLQKNSRDIPFSDGYILFNTTKSILKDCSVKCLSFCCDNNNKVMTVHVRKKREFDGYGSVICSLDEEGDIILWSVIIKNNSTKTNPISYTNWSDVVLVKNTRISLKMIHPELEDLQCTDFVVNTVNSNYVFVSTNYGFIIHHLIKGGRSNVKKFVPESNSVANCLETCPFSSNYFLVGFSDGNINLYSRLVEKPLMVLSDKEGNLENTGIQIIQWSRNKPFIMYTKDSSNTIHIWDLNESDIYPTYSIPFKKEITCMKLSHPAIENNTRKSYMVMIIGTEDGNLYLHLLSDEHGQQPSETYKDHVNTFFKIR</sequence>
<feature type="compositionally biased region" description="Polar residues" evidence="1">
    <location>
        <begin position="939"/>
        <end position="948"/>
    </location>
</feature>
<dbReference type="Gene3D" id="3.40.190.10">
    <property type="entry name" value="Periplasmic binding protein-like II"/>
    <property type="match status" value="3"/>
</dbReference>
<dbReference type="GO" id="GO:0045047">
    <property type="term" value="P:protein targeting to ER"/>
    <property type="evidence" value="ECO:0007669"/>
    <property type="project" value="TreeGrafter"/>
</dbReference>
<dbReference type="CDD" id="cd13529">
    <property type="entry name" value="PBP2_transferrin"/>
    <property type="match status" value="2"/>
</dbReference>
<dbReference type="SMART" id="SM00094">
    <property type="entry name" value="TR_FER"/>
    <property type="match status" value="1"/>
</dbReference>
<dbReference type="SMART" id="SM00320">
    <property type="entry name" value="WD40"/>
    <property type="match status" value="4"/>
</dbReference>
<dbReference type="PANTHER" id="PTHR11485">
    <property type="entry name" value="TRANSFERRIN"/>
    <property type="match status" value="1"/>
</dbReference>
<dbReference type="SUPFAM" id="SSF50978">
    <property type="entry name" value="WD40 repeat-like"/>
    <property type="match status" value="1"/>
</dbReference>
<feature type="region of interest" description="Disordered" evidence="1">
    <location>
        <begin position="729"/>
        <end position="770"/>
    </location>
</feature>
<name>A0AAV8XIT6_9CUCU</name>
<evidence type="ECO:0000313" key="3">
    <source>
        <dbReference type="EMBL" id="KAJ8938556.1"/>
    </source>
</evidence>
<dbReference type="PRINTS" id="PR00422">
    <property type="entry name" value="TRANSFERRIN"/>
</dbReference>
<feature type="domain" description="Transferrin-like" evidence="2">
    <location>
        <begin position="1"/>
        <end position="312"/>
    </location>
</feature>
<feature type="region of interest" description="Disordered" evidence="1">
    <location>
        <begin position="802"/>
        <end position="885"/>
    </location>
</feature>
<dbReference type="SUPFAM" id="SSF53850">
    <property type="entry name" value="Periplasmic binding protein-like II"/>
    <property type="match status" value="2"/>
</dbReference>
<evidence type="ECO:0000313" key="4">
    <source>
        <dbReference type="Proteomes" id="UP001162156"/>
    </source>
</evidence>
<feature type="domain" description="Transferrin-like" evidence="2">
    <location>
        <begin position="320"/>
        <end position="634"/>
    </location>
</feature>
<evidence type="ECO:0000259" key="2">
    <source>
        <dbReference type="PROSITE" id="PS51408"/>
    </source>
</evidence>
<dbReference type="PROSITE" id="PS51408">
    <property type="entry name" value="TRANSFERRIN_LIKE_4"/>
    <property type="match status" value="2"/>
</dbReference>
<comment type="caution">
    <text evidence="3">The sequence shown here is derived from an EMBL/GenBank/DDBJ whole genome shotgun (WGS) entry which is preliminary data.</text>
</comment>
<feature type="compositionally biased region" description="Polar residues" evidence="1">
    <location>
        <begin position="761"/>
        <end position="770"/>
    </location>
</feature>
<gene>
    <name evidence="3" type="ORF">NQ314_011445</name>
</gene>
<dbReference type="Gene3D" id="2.130.10.10">
    <property type="entry name" value="YVTN repeat-like/Quinoprotein amine dehydrogenase"/>
    <property type="match status" value="1"/>
</dbReference>
<evidence type="ECO:0000256" key="1">
    <source>
        <dbReference type="SAM" id="MobiDB-lite"/>
    </source>
</evidence>
<dbReference type="InterPro" id="IPR001680">
    <property type="entry name" value="WD40_rpt"/>
</dbReference>
<dbReference type="InterPro" id="IPR001156">
    <property type="entry name" value="Transferrin-like_dom"/>
</dbReference>
<accession>A0AAV8XIT6</accession>
<dbReference type="Pfam" id="PF00405">
    <property type="entry name" value="Transferrin"/>
    <property type="match status" value="2"/>
</dbReference>
<reference evidence="3" key="1">
    <citation type="journal article" date="2023" name="Insect Mol. Biol.">
        <title>Genome sequencing provides insights into the evolution of gene families encoding plant cell wall-degrading enzymes in longhorned beetles.</title>
        <authorList>
            <person name="Shin N.R."/>
            <person name="Okamura Y."/>
            <person name="Kirsch R."/>
            <person name="Pauchet Y."/>
        </authorList>
    </citation>
    <scope>NUCLEOTIDE SEQUENCE</scope>
    <source>
        <strain evidence="3">RBIC_L_NR</strain>
    </source>
</reference>
<dbReference type="Proteomes" id="UP001162156">
    <property type="component" value="Unassembled WGS sequence"/>
</dbReference>